<dbReference type="CDD" id="cd03510">
    <property type="entry name" value="Rhizobitoxine-FADS-like"/>
    <property type="match status" value="1"/>
</dbReference>
<comment type="cofactor">
    <cofactor evidence="1">
        <name>Fe(2+)</name>
        <dbReference type="ChEBI" id="CHEBI:29033"/>
    </cofactor>
</comment>
<evidence type="ECO:0000256" key="3">
    <source>
        <dbReference type="ARBA" id="ARBA00023004"/>
    </source>
</evidence>
<dbReference type="Proteomes" id="UP000008206">
    <property type="component" value="Chromosome"/>
</dbReference>
<keyword evidence="4" id="KW-1133">Transmembrane helix</keyword>
<gene>
    <name evidence="6" type="ordered locus">Cyan7822_3913</name>
</gene>
<dbReference type="AlphaFoldDB" id="E0UK81"/>
<sequence length="352" mass="40607">MEDYGKQMLEAICQKSVTDDRSDLLGGFKVDRKKYLKKVRELSQVNGWESIKAITIQWLVIFTAVAVAIYSGHWAVYILAALIITTRQHALGILLHDACHYRLFPDPRVNDLLSDLLVAFPIAASTSLYRHWHFPHHRFTNSQRDPEWMGEQKDPDTWRWPGTKKKMLKIFLKDLFGLNMIEMIAIMGLWSPWTRLFIPSEAPGGISLREKITLICHTMLLLGSLIYFGLLLDYILLWLLPSFTLFNMLFKFRSWAEHKVIPNGNELTASRTTIATFWEKLVISPCNVHYHLEHHLFPSVPFYNLDKLHNLLMADPDYKREALIAHSYLDPKDGIIAILTSSISCNETAKAL</sequence>
<dbReference type="RefSeq" id="WP_013323911.1">
    <property type="nucleotide sequence ID" value="NC_014501.1"/>
</dbReference>
<protein>
    <submittedName>
        <fullName evidence="6">Fatty acid desaturase</fullName>
    </submittedName>
</protein>
<comment type="similarity">
    <text evidence="2">Belongs to the fatty acid desaturase type 2 family.</text>
</comment>
<dbReference type="EMBL" id="CP002198">
    <property type="protein sequence ID" value="ADN15843.1"/>
    <property type="molecule type" value="Genomic_DNA"/>
</dbReference>
<evidence type="ECO:0000259" key="5">
    <source>
        <dbReference type="Pfam" id="PF00487"/>
    </source>
</evidence>
<dbReference type="GO" id="GO:0016717">
    <property type="term" value="F:oxidoreductase activity, acting on paired donors, with oxidation of a pair of donors resulting in the reduction of molecular oxygen to two molecules of water"/>
    <property type="evidence" value="ECO:0007669"/>
    <property type="project" value="TreeGrafter"/>
</dbReference>
<dbReference type="PANTHER" id="PTHR19353">
    <property type="entry name" value="FATTY ACID DESATURASE 2"/>
    <property type="match status" value="1"/>
</dbReference>
<evidence type="ECO:0000313" key="7">
    <source>
        <dbReference type="Proteomes" id="UP000008206"/>
    </source>
</evidence>
<dbReference type="OrthoDB" id="9792534at2"/>
<feature type="transmembrane region" description="Helical" evidence="4">
    <location>
        <begin position="175"/>
        <end position="193"/>
    </location>
</feature>
<dbReference type="STRING" id="497965.Cyan7822_3913"/>
<dbReference type="eggNOG" id="COG3239">
    <property type="taxonomic scope" value="Bacteria"/>
</dbReference>
<feature type="domain" description="Fatty acid desaturase" evidence="5">
    <location>
        <begin position="73"/>
        <end position="318"/>
    </location>
</feature>
<keyword evidence="3" id="KW-0408">Iron</keyword>
<dbReference type="Pfam" id="PF00487">
    <property type="entry name" value="FA_desaturase"/>
    <property type="match status" value="1"/>
</dbReference>
<accession>E0UK81</accession>
<feature type="transmembrane region" description="Helical" evidence="4">
    <location>
        <begin position="58"/>
        <end position="84"/>
    </location>
</feature>
<evidence type="ECO:0000313" key="6">
    <source>
        <dbReference type="EMBL" id="ADN15843.1"/>
    </source>
</evidence>
<keyword evidence="7" id="KW-1185">Reference proteome</keyword>
<name>E0UK81_GLOV7</name>
<organism evidence="6 7">
    <name type="scientific">Gloeothece verrucosa (strain PCC 7822)</name>
    <name type="common">Cyanothece sp. (strain PCC 7822)</name>
    <dbReference type="NCBI Taxonomy" id="497965"/>
    <lineage>
        <taxon>Bacteria</taxon>
        <taxon>Bacillati</taxon>
        <taxon>Cyanobacteriota</taxon>
        <taxon>Cyanophyceae</taxon>
        <taxon>Oscillatoriophycideae</taxon>
        <taxon>Chroococcales</taxon>
        <taxon>Aphanothecaceae</taxon>
        <taxon>Gloeothece</taxon>
        <taxon>Gloeothece verrucosa</taxon>
    </lineage>
</organism>
<feature type="transmembrane region" description="Helical" evidence="4">
    <location>
        <begin position="225"/>
        <end position="250"/>
    </location>
</feature>
<evidence type="ECO:0000256" key="4">
    <source>
        <dbReference type="SAM" id="Phobius"/>
    </source>
</evidence>
<proteinExistence type="inferred from homology"/>
<keyword evidence="4" id="KW-0812">Transmembrane</keyword>
<dbReference type="GO" id="GO:0008610">
    <property type="term" value="P:lipid biosynthetic process"/>
    <property type="evidence" value="ECO:0007669"/>
    <property type="project" value="UniProtKB-ARBA"/>
</dbReference>
<keyword evidence="4" id="KW-0472">Membrane</keyword>
<dbReference type="HOGENOM" id="CLU_052920_2_0_3"/>
<reference evidence="7" key="1">
    <citation type="journal article" date="2011" name="MBio">
        <title>Novel metabolic attributes of the genus Cyanothece, comprising a group of unicellular nitrogen-fixing Cyanobacteria.</title>
        <authorList>
            <person name="Bandyopadhyay A."/>
            <person name="Elvitigala T."/>
            <person name="Welsh E."/>
            <person name="Stockel J."/>
            <person name="Liberton M."/>
            <person name="Min H."/>
            <person name="Sherman L.A."/>
            <person name="Pakrasi H.B."/>
        </authorList>
    </citation>
    <scope>NUCLEOTIDE SEQUENCE [LARGE SCALE GENOMIC DNA]</scope>
    <source>
        <strain evidence="7">PCC 7822</strain>
    </source>
</reference>
<dbReference type="InterPro" id="IPR005804">
    <property type="entry name" value="FA_desaturase_dom"/>
</dbReference>
<evidence type="ECO:0000256" key="1">
    <source>
        <dbReference type="ARBA" id="ARBA00001954"/>
    </source>
</evidence>
<dbReference type="GO" id="GO:0016020">
    <property type="term" value="C:membrane"/>
    <property type="evidence" value="ECO:0007669"/>
    <property type="project" value="TreeGrafter"/>
</dbReference>
<dbReference type="InterPro" id="IPR012171">
    <property type="entry name" value="Fatty_acid_desaturase"/>
</dbReference>
<dbReference type="PANTHER" id="PTHR19353:SF19">
    <property type="entry name" value="DELTA(5) FATTY ACID DESATURASE C-RELATED"/>
    <property type="match status" value="1"/>
</dbReference>
<evidence type="ECO:0000256" key="2">
    <source>
        <dbReference type="ARBA" id="ARBA00008749"/>
    </source>
</evidence>
<dbReference type="KEGG" id="cyj:Cyan7822_3913"/>